<dbReference type="UniPathway" id="UPA00074">
    <property type="reaction ID" value="UER00131"/>
</dbReference>
<sequence length="335" mass="38110">MAVIPREVDFEPVNALVQIHRGKVRHSYALPDHPELMLVVASNRLSIFDFVLPAQVSRKGEVLTAMNVFWREKIPEFVALLEHEIRDELVAFGPAIDQYLPLYLRDKADLHRIAVVVRKLETIPFEMVVRGYLTGGGWKEYMKARQVSGHHLPDGLKKHDKLVHPLFTPSTKANVGHDVAVDFRDVMTRYPGIDKLVIDIYSAANGYAASRGIVIADTKFEAGWRSGEKNSSSYLIIDEVLTPDSSRFGKADDWKMAVETGGDPSPFDKQLVRQWGIEIGIDKRDPENEEDVRWVHAQRVPEDILQKTTATYLEIFEILTGDSLDTFHETHMRIR</sequence>
<evidence type="ECO:0000256" key="3">
    <source>
        <dbReference type="ARBA" id="ARBA00012217"/>
    </source>
</evidence>
<dbReference type="SUPFAM" id="SSF56104">
    <property type="entry name" value="SAICAR synthase-like"/>
    <property type="match status" value="1"/>
</dbReference>
<evidence type="ECO:0000256" key="8">
    <source>
        <dbReference type="ARBA" id="ARBA00048475"/>
    </source>
</evidence>
<dbReference type="PANTHER" id="PTHR43700">
    <property type="entry name" value="PHOSPHORIBOSYLAMINOIMIDAZOLE-SUCCINOCARBOXAMIDE SYNTHASE"/>
    <property type="match status" value="1"/>
</dbReference>
<keyword evidence="5" id="KW-0547">Nucleotide-binding</keyword>
<dbReference type="GO" id="GO:0005524">
    <property type="term" value="F:ATP binding"/>
    <property type="evidence" value="ECO:0007669"/>
    <property type="project" value="UniProtKB-KW"/>
</dbReference>
<keyword evidence="6" id="KW-0658">Purine biosynthesis</keyword>
<feature type="domain" description="SAICAR synthetase/ADE2 N-terminal" evidence="9">
    <location>
        <begin position="19"/>
        <end position="278"/>
    </location>
</feature>
<keyword evidence="7" id="KW-0067">ATP-binding</keyword>
<evidence type="ECO:0000256" key="4">
    <source>
        <dbReference type="ARBA" id="ARBA00022598"/>
    </source>
</evidence>
<gene>
    <name evidence="10" type="ORF">A2928_00350</name>
</gene>
<dbReference type="STRING" id="1802319.A2928_00350"/>
<evidence type="ECO:0000256" key="2">
    <source>
        <dbReference type="ARBA" id="ARBA00010190"/>
    </source>
</evidence>
<evidence type="ECO:0000313" key="10">
    <source>
        <dbReference type="EMBL" id="OHA34798.1"/>
    </source>
</evidence>
<dbReference type="GO" id="GO:0004639">
    <property type="term" value="F:phosphoribosylaminoimidazolesuccinocarboxamide synthase activity"/>
    <property type="evidence" value="ECO:0007669"/>
    <property type="project" value="UniProtKB-EC"/>
</dbReference>
<dbReference type="Pfam" id="PF01259">
    <property type="entry name" value="SAICAR_synt"/>
    <property type="match status" value="1"/>
</dbReference>
<dbReference type="Gene3D" id="3.30.470.20">
    <property type="entry name" value="ATP-grasp fold, B domain"/>
    <property type="match status" value="1"/>
</dbReference>
<evidence type="ECO:0000256" key="5">
    <source>
        <dbReference type="ARBA" id="ARBA00022741"/>
    </source>
</evidence>
<reference evidence="10 11" key="1">
    <citation type="journal article" date="2016" name="Nat. Commun.">
        <title>Thousands of microbial genomes shed light on interconnected biogeochemical processes in an aquifer system.</title>
        <authorList>
            <person name="Anantharaman K."/>
            <person name="Brown C.T."/>
            <person name="Hug L.A."/>
            <person name="Sharon I."/>
            <person name="Castelle C.J."/>
            <person name="Probst A.J."/>
            <person name="Thomas B.C."/>
            <person name="Singh A."/>
            <person name="Wilkins M.J."/>
            <person name="Karaoz U."/>
            <person name="Brodie E.L."/>
            <person name="Williams K.H."/>
            <person name="Hubbard S.S."/>
            <person name="Banfield J.F."/>
        </authorList>
    </citation>
    <scope>NUCLEOTIDE SEQUENCE [LARGE SCALE GENOMIC DNA]</scope>
</reference>
<dbReference type="EMBL" id="MHRX01000006">
    <property type="protein sequence ID" value="OHA34798.1"/>
    <property type="molecule type" value="Genomic_DNA"/>
</dbReference>
<comment type="pathway">
    <text evidence="1">Purine metabolism; IMP biosynthesis via de novo pathway; 5-amino-1-(5-phospho-D-ribosyl)imidazole-4-carboxamide from 5-amino-1-(5-phospho-D-ribosyl)imidazole-4-carboxylate: step 1/2.</text>
</comment>
<name>A0A1G2NFD5_9BACT</name>
<comment type="similarity">
    <text evidence="2">Belongs to the SAICAR synthetase family.</text>
</comment>
<accession>A0A1G2NFD5</accession>
<dbReference type="EC" id="6.3.2.6" evidence="3"/>
<evidence type="ECO:0000256" key="7">
    <source>
        <dbReference type="ARBA" id="ARBA00022840"/>
    </source>
</evidence>
<dbReference type="AlphaFoldDB" id="A0A1G2NFD5"/>
<dbReference type="GO" id="GO:0006189">
    <property type="term" value="P:'de novo' IMP biosynthetic process"/>
    <property type="evidence" value="ECO:0007669"/>
    <property type="project" value="UniProtKB-UniPathway"/>
</dbReference>
<dbReference type="NCBIfam" id="NF010568">
    <property type="entry name" value="PRK13961.1"/>
    <property type="match status" value="1"/>
</dbReference>
<evidence type="ECO:0000259" key="9">
    <source>
        <dbReference type="Pfam" id="PF01259"/>
    </source>
</evidence>
<dbReference type="Proteomes" id="UP000176221">
    <property type="component" value="Unassembled WGS sequence"/>
</dbReference>
<dbReference type="PANTHER" id="PTHR43700:SF1">
    <property type="entry name" value="PHOSPHORIBOSYLAMINOIMIDAZOLE-SUCCINOCARBOXAMIDE SYNTHASE"/>
    <property type="match status" value="1"/>
</dbReference>
<proteinExistence type="inferred from homology"/>
<evidence type="ECO:0000256" key="1">
    <source>
        <dbReference type="ARBA" id="ARBA00004672"/>
    </source>
</evidence>
<keyword evidence="4" id="KW-0436">Ligase</keyword>
<dbReference type="Gene3D" id="3.30.200.20">
    <property type="entry name" value="Phosphorylase Kinase, domain 1"/>
    <property type="match status" value="1"/>
</dbReference>
<protein>
    <recommendedName>
        <fullName evidence="3">phosphoribosylaminoimidazolesuccinocarboxamide synthase</fullName>
        <ecNumber evidence="3">6.3.2.6</ecNumber>
    </recommendedName>
</protein>
<organism evidence="10 11">
    <name type="scientific">Candidatus Taylorbacteria bacterium RIFCSPLOWO2_01_FULL_45_15b</name>
    <dbReference type="NCBI Taxonomy" id="1802319"/>
    <lineage>
        <taxon>Bacteria</taxon>
        <taxon>Candidatus Tayloriibacteriota</taxon>
    </lineage>
</organism>
<dbReference type="InterPro" id="IPR028923">
    <property type="entry name" value="SAICAR_synt/ADE2_N"/>
</dbReference>
<dbReference type="GO" id="GO:0005737">
    <property type="term" value="C:cytoplasm"/>
    <property type="evidence" value="ECO:0007669"/>
    <property type="project" value="TreeGrafter"/>
</dbReference>
<comment type="catalytic activity">
    <reaction evidence="8">
        <text>5-amino-1-(5-phospho-D-ribosyl)imidazole-4-carboxylate + L-aspartate + ATP = (2S)-2-[5-amino-1-(5-phospho-beta-D-ribosyl)imidazole-4-carboxamido]succinate + ADP + phosphate + 2 H(+)</text>
        <dbReference type="Rhea" id="RHEA:22628"/>
        <dbReference type="ChEBI" id="CHEBI:15378"/>
        <dbReference type="ChEBI" id="CHEBI:29991"/>
        <dbReference type="ChEBI" id="CHEBI:30616"/>
        <dbReference type="ChEBI" id="CHEBI:43474"/>
        <dbReference type="ChEBI" id="CHEBI:58443"/>
        <dbReference type="ChEBI" id="CHEBI:77657"/>
        <dbReference type="ChEBI" id="CHEBI:456216"/>
        <dbReference type="EC" id="6.3.2.6"/>
    </reaction>
</comment>
<dbReference type="CDD" id="cd01414">
    <property type="entry name" value="SAICAR_synt_Sc"/>
    <property type="match status" value="1"/>
</dbReference>
<evidence type="ECO:0000313" key="11">
    <source>
        <dbReference type="Proteomes" id="UP000176221"/>
    </source>
</evidence>
<evidence type="ECO:0000256" key="6">
    <source>
        <dbReference type="ARBA" id="ARBA00022755"/>
    </source>
</evidence>
<comment type="caution">
    <text evidence="10">The sequence shown here is derived from an EMBL/GenBank/DDBJ whole genome shotgun (WGS) entry which is preliminary data.</text>
</comment>